<dbReference type="EMBL" id="CP036269">
    <property type="protein sequence ID" value="QDT43153.1"/>
    <property type="molecule type" value="Genomic_DNA"/>
</dbReference>
<evidence type="ECO:0000313" key="3">
    <source>
        <dbReference type="EMBL" id="QDT43153.1"/>
    </source>
</evidence>
<keyword evidence="1" id="KW-0732">Signal</keyword>
<dbReference type="SUPFAM" id="SSF48695">
    <property type="entry name" value="Multiheme cytochromes"/>
    <property type="match status" value="1"/>
</dbReference>
<organism evidence="3 4">
    <name type="scientific">Gimesia alba</name>
    <dbReference type="NCBI Taxonomy" id="2527973"/>
    <lineage>
        <taxon>Bacteria</taxon>
        <taxon>Pseudomonadati</taxon>
        <taxon>Planctomycetota</taxon>
        <taxon>Planctomycetia</taxon>
        <taxon>Planctomycetales</taxon>
        <taxon>Planctomycetaceae</taxon>
        <taxon>Gimesia</taxon>
    </lineage>
</organism>
<protein>
    <recommendedName>
        <fullName evidence="2">Cytochrome c-552/4 domain-containing protein</fullName>
    </recommendedName>
</protein>
<keyword evidence="4" id="KW-1185">Reference proteome</keyword>
<dbReference type="PANTHER" id="PTHR35038">
    <property type="entry name" value="DISSIMILATORY SULFITE REDUCTASE SIRA"/>
    <property type="match status" value="1"/>
</dbReference>
<dbReference type="InterPro" id="IPR051829">
    <property type="entry name" value="Multiheme_Cytochr_ET"/>
</dbReference>
<dbReference type="Proteomes" id="UP000317171">
    <property type="component" value="Chromosome"/>
</dbReference>
<dbReference type="Gene3D" id="3.90.10.10">
    <property type="entry name" value="Cytochrome C3"/>
    <property type="match status" value="1"/>
</dbReference>
<feature type="domain" description="Cytochrome c-552/4" evidence="2">
    <location>
        <begin position="179"/>
        <end position="219"/>
    </location>
</feature>
<dbReference type="KEGG" id="gaz:Pan241w_32520"/>
<dbReference type="OrthoDB" id="234670at2"/>
<evidence type="ECO:0000256" key="1">
    <source>
        <dbReference type="ARBA" id="ARBA00022729"/>
    </source>
</evidence>
<dbReference type="AlphaFoldDB" id="A0A517RH13"/>
<dbReference type="Gene3D" id="1.10.1130.10">
    <property type="entry name" value="Flavocytochrome C3, Chain A"/>
    <property type="match status" value="1"/>
</dbReference>
<proteinExistence type="predicted"/>
<evidence type="ECO:0000259" key="2">
    <source>
        <dbReference type="Pfam" id="PF13435"/>
    </source>
</evidence>
<sequence>MSQKYPFIPALLILFLAFASGTAWYLYGSKSTISFVPNVQSAEQPVKMKQCCECHEKVCQQYAGAPHLRTLRKATDPGVLEKFAGKEITLKENGLTYRFYEEDDALWVKCENYPTPVRIEWVFGSGLHAMTPVSLFPNEAGESELLQHIVSWYPSGKLGVTLGLQELAHSKTGIQTLGEVSSHAKTMNCFGCHTSYLGDVPGEIEPAQMITGVSCARCHLNGEEHIKAVEQGQKDLKLVKWNQLTPLESINRCGECHRRSDQLEPDELHPDNDLLIRFAPVGMSQSPCFLKQSEVILADGKPARFDCTTCHNPHQQASRDPEVYRKVCLNCHSDQKNHAPICSKESMQSQCLQCHMPPVNVHDNLNFTDHWIRIRERDQECFPEFQLNK</sequence>
<gene>
    <name evidence="3" type="ORF">Pan241w_32520</name>
</gene>
<accession>A0A517RH13</accession>
<evidence type="ECO:0000313" key="4">
    <source>
        <dbReference type="Proteomes" id="UP000317171"/>
    </source>
</evidence>
<dbReference type="Pfam" id="PF13435">
    <property type="entry name" value="Cytochrome_C554"/>
    <property type="match status" value="1"/>
</dbReference>
<dbReference type="InterPro" id="IPR036280">
    <property type="entry name" value="Multihaem_cyt_sf"/>
</dbReference>
<name>A0A517RH13_9PLAN</name>
<dbReference type="PANTHER" id="PTHR35038:SF8">
    <property type="entry name" value="C-TYPE POLYHEME CYTOCHROME OMCC"/>
    <property type="match status" value="1"/>
</dbReference>
<dbReference type="InterPro" id="IPR023155">
    <property type="entry name" value="Cyt_c-552/4"/>
</dbReference>
<dbReference type="RefSeq" id="WP_145217549.1">
    <property type="nucleotide sequence ID" value="NZ_CP036269.1"/>
</dbReference>
<reference evidence="3 4" key="1">
    <citation type="submission" date="2019-02" db="EMBL/GenBank/DDBJ databases">
        <title>Deep-cultivation of Planctomycetes and their phenomic and genomic characterization uncovers novel biology.</title>
        <authorList>
            <person name="Wiegand S."/>
            <person name="Jogler M."/>
            <person name="Boedeker C."/>
            <person name="Pinto D."/>
            <person name="Vollmers J."/>
            <person name="Rivas-Marin E."/>
            <person name="Kohn T."/>
            <person name="Peeters S.H."/>
            <person name="Heuer A."/>
            <person name="Rast P."/>
            <person name="Oberbeckmann S."/>
            <person name="Bunk B."/>
            <person name="Jeske O."/>
            <person name="Meyerdierks A."/>
            <person name="Storesund J.E."/>
            <person name="Kallscheuer N."/>
            <person name="Luecker S."/>
            <person name="Lage O.M."/>
            <person name="Pohl T."/>
            <person name="Merkel B.J."/>
            <person name="Hornburger P."/>
            <person name="Mueller R.-W."/>
            <person name="Bruemmer F."/>
            <person name="Labrenz M."/>
            <person name="Spormann A.M."/>
            <person name="Op den Camp H."/>
            <person name="Overmann J."/>
            <person name="Amann R."/>
            <person name="Jetten M.S.M."/>
            <person name="Mascher T."/>
            <person name="Medema M.H."/>
            <person name="Devos D.P."/>
            <person name="Kaster A.-K."/>
            <person name="Ovreas L."/>
            <person name="Rohde M."/>
            <person name="Galperin M.Y."/>
            <person name="Jogler C."/>
        </authorList>
    </citation>
    <scope>NUCLEOTIDE SEQUENCE [LARGE SCALE GENOMIC DNA]</scope>
    <source>
        <strain evidence="3 4">Pan241w</strain>
    </source>
</reference>